<dbReference type="InterPro" id="IPR001029">
    <property type="entry name" value="Flagellin_N"/>
</dbReference>
<dbReference type="PANTHER" id="PTHR42792:SF1">
    <property type="entry name" value="FLAGELLAR HOOK-ASSOCIATED PROTEIN 3"/>
    <property type="match status" value="1"/>
</dbReference>
<organism evidence="6 7">
    <name type="scientific">Roseburia hominis</name>
    <dbReference type="NCBI Taxonomy" id="301301"/>
    <lineage>
        <taxon>Bacteria</taxon>
        <taxon>Bacillati</taxon>
        <taxon>Bacillota</taxon>
        <taxon>Clostridia</taxon>
        <taxon>Lachnospirales</taxon>
        <taxon>Lachnospiraceae</taxon>
        <taxon>Roseburia</taxon>
    </lineage>
</organism>
<comment type="function">
    <text evidence="3">Flagellin is the subunit protein which polymerizes to form the filaments of bacterial flagella.</text>
</comment>
<evidence type="ECO:0000313" key="7">
    <source>
        <dbReference type="Proteomes" id="UP000266172"/>
    </source>
</evidence>
<dbReference type="Gene3D" id="1.20.1330.10">
    <property type="entry name" value="f41 fragment of flagellin, N-terminal domain"/>
    <property type="match status" value="2"/>
</dbReference>
<comment type="similarity">
    <text evidence="1 3">Belongs to the bacterial flagellin family.</text>
</comment>
<dbReference type="Pfam" id="PF00669">
    <property type="entry name" value="Flagellin_N"/>
    <property type="match status" value="1"/>
</dbReference>
<dbReference type="EMBL" id="QRVL01000007">
    <property type="protein sequence ID" value="RGS40388.1"/>
    <property type="molecule type" value="Genomic_DNA"/>
</dbReference>
<dbReference type="RefSeq" id="WP_118097481.1">
    <property type="nucleotide sequence ID" value="NZ_QRVL01000007.1"/>
</dbReference>
<protein>
    <recommendedName>
        <fullName evidence="3">Flagellin</fullName>
    </recommendedName>
</protein>
<keyword evidence="3" id="KW-0964">Secreted</keyword>
<sequence>MRITNNIILHNTTSNINGNKVNVNNLNNQMTSQKKIQRPSENPVIAVRSLRLRTTLSEIDQYYENNIPDAESWMKVTETALANMKTILTDIRTQCTYGASDQITADDRKTILTQLEKLRDQVYAEGNADYAGRTVFTGYRTNQKLTFMTDDNTTSYNITQGLSYKNLEEHRYYSDEVTLPTTAAEVTGNTISNPKQATFDRIRLSYGEIDSITDKDGNALSANGATGTLSYSYTDAAGVTQTDGELKVTVYDTFEDWAKASQTADNTYNITDGEAVFIKESGELILSSDASSTIKSGRASLDVNYTKTGFNKGEVRPEYYYNCTNITDAAKPVEYIKFENGKEIYQDINYVVAANQTLTVNTQASAVFDASIGRDVDAMIEAVKFAQDANNKVEELEKMQKMQEYSSDDCQAALEDWIAAAKKERDYADDNLQKLYNSYIGNFDNYLQKVNLANTDLGSKGQSLDLTKNRMANQQTTMEELKSTNEDRDLSEIIIDYTSAYTAYQASLQAAAKINQTTLLNYI</sequence>
<reference evidence="6 7" key="1">
    <citation type="submission" date="2018-08" db="EMBL/GenBank/DDBJ databases">
        <title>A genome reference for cultivated species of the human gut microbiota.</title>
        <authorList>
            <person name="Zou Y."/>
            <person name="Xue W."/>
            <person name="Luo G."/>
        </authorList>
    </citation>
    <scope>NUCLEOTIDE SEQUENCE [LARGE SCALE GENOMIC DNA]</scope>
    <source>
        <strain evidence="6 7">AF22-12AC</strain>
    </source>
</reference>
<keyword evidence="6" id="KW-0969">Cilium</keyword>
<dbReference type="GO" id="GO:0005198">
    <property type="term" value="F:structural molecule activity"/>
    <property type="evidence" value="ECO:0007669"/>
    <property type="project" value="UniProtKB-UniRule"/>
</dbReference>
<evidence type="ECO:0000256" key="3">
    <source>
        <dbReference type="RuleBase" id="RU362073"/>
    </source>
</evidence>
<keyword evidence="6" id="KW-0282">Flagellum</keyword>
<name>A0A395VA12_9FIRM</name>
<evidence type="ECO:0000259" key="4">
    <source>
        <dbReference type="Pfam" id="PF00669"/>
    </source>
</evidence>
<evidence type="ECO:0000256" key="1">
    <source>
        <dbReference type="ARBA" id="ARBA00005709"/>
    </source>
</evidence>
<dbReference type="Proteomes" id="UP000266172">
    <property type="component" value="Unassembled WGS sequence"/>
</dbReference>
<dbReference type="AlphaFoldDB" id="A0A395VA12"/>
<dbReference type="InterPro" id="IPR001492">
    <property type="entry name" value="Flagellin"/>
</dbReference>
<evidence type="ECO:0000313" key="6">
    <source>
        <dbReference type="EMBL" id="RGS40388.1"/>
    </source>
</evidence>
<evidence type="ECO:0000259" key="5">
    <source>
        <dbReference type="Pfam" id="PF00700"/>
    </source>
</evidence>
<keyword evidence="2 3" id="KW-0975">Bacterial flagellum</keyword>
<dbReference type="Pfam" id="PF00700">
    <property type="entry name" value="Flagellin_C"/>
    <property type="match status" value="1"/>
</dbReference>
<feature type="domain" description="Flagellin N-terminal" evidence="4">
    <location>
        <begin position="3"/>
        <end position="141"/>
    </location>
</feature>
<comment type="caution">
    <text evidence="6">The sequence shown here is derived from an EMBL/GenBank/DDBJ whole genome shotgun (WGS) entry which is preliminary data.</text>
</comment>
<dbReference type="PANTHER" id="PTHR42792">
    <property type="entry name" value="FLAGELLIN"/>
    <property type="match status" value="1"/>
</dbReference>
<dbReference type="InterPro" id="IPR046358">
    <property type="entry name" value="Flagellin_C"/>
</dbReference>
<accession>A0A395VA12</accession>
<dbReference type="GO" id="GO:0009288">
    <property type="term" value="C:bacterial-type flagellum"/>
    <property type="evidence" value="ECO:0007669"/>
    <property type="project" value="UniProtKB-SubCell"/>
</dbReference>
<evidence type="ECO:0000256" key="2">
    <source>
        <dbReference type="ARBA" id="ARBA00023143"/>
    </source>
</evidence>
<comment type="subcellular location">
    <subcellularLocation>
        <location evidence="3">Secreted</location>
    </subcellularLocation>
    <subcellularLocation>
        <location evidence="3">Bacterial flagellum</location>
    </subcellularLocation>
</comment>
<gene>
    <name evidence="6" type="ORF">DWX93_09720</name>
</gene>
<dbReference type="GO" id="GO:0005576">
    <property type="term" value="C:extracellular region"/>
    <property type="evidence" value="ECO:0007669"/>
    <property type="project" value="UniProtKB-SubCell"/>
</dbReference>
<feature type="domain" description="Flagellin C-terminal" evidence="5">
    <location>
        <begin position="442"/>
        <end position="523"/>
    </location>
</feature>
<keyword evidence="6" id="KW-0966">Cell projection</keyword>
<proteinExistence type="inferred from homology"/>
<dbReference type="SUPFAM" id="SSF64518">
    <property type="entry name" value="Phase 1 flagellin"/>
    <property type="match status" value="1"/>
</dbReference>